<feature type="transmembrane region" description="Helical" evidence="10">
    <location>
        <begin position="280"/>
        <end position="302"/>
    </location>
</feature>
<dbReference type="PROSITE" id="PS50885">
    <property type="entry name" value="HAMP"/>
    <property type="match status" value="1"/>
</dbReference>
<dbReference type="SMART" id="SM00911">
    <property type="entry name" value="HWE_HK"/>
    <property type="match status" value="1"/>
</dbReference>
<dbReference type="SMART" id="SM00304">
    <property type="entry name" value="HAMP"/>
    <property type="match status" value="1"/>
</dbReference>
<accession>A0ABT8AWF0</accession>
<dbReference type="EMBL" id="JAUFPT010000082">
    <property type="protein sequence ID" value="MDN3573751.1"/>
    <property type="molecule type" value="Genomic_DNA"/>
</dbReference>
<keyword evidence="4" id="KW-0597">Phosphoprotein</keyword>
<dbReference type="CDD" id="cd06225">
    <property type="entry name" value="HAMP"/>
    <property type="match status" value="1"/>
</dbReference>
<dbReference type="PANTHER" id="PTHR41523">
    <property type="entry name" value="TWO-COMPONENT SYSTEM SENSOR PROTEIN"/>
    <property type="match status" value="1"/>
</dbReference>
<name>A0ABT8AWF0_9HYPH</name>
<evidence type="ECO:0000256" key="10">
    <source>
        <dbReference type="SAM" id="Phobius"/>
    </source>
</evidence>
<evidence type="ECO:0000313" key="13">
    <source>
        <dbReference type="Proteomes" id="UP001244297"/>
    </source>
</evidence>
<evidence type="ECO:0000256" key="9">
    <source>
        <dbReference type="SAM" id="MobiDB-lite"/>
    </source>
</evidence>
<feature type="region of interest" description="Disordered" evidence="9">
    <location>
        <begin position="564"/>
        <end position="583"/>
    </location>
</feature>
<dbReference type="EC" id="2.7.13.3" evidence="3"/>
<gene>
    <name evidence="12" type="ORF">QWZ18_24430</name>
</gene>
<organism evidence="12 13">
    <name type="scientific">Methylobacterium longum</name>
    <dbReference type="NCBI Taxonomy" id="767694"/>
    <lineage>
        <taxon>Bacteria</taxon>
        <taxon>Pseudomonadati</taxon>
        <taxon>Pseudomonadota</taxon>
        <taxon>Alphaproteobacteria</taxon>
        <taxon>Hyphomicrobiales</taxon>
        <taxon>Methylobacteriaceae</taxon>
        <taxon>Methylobacterium</taxon>
    </lineage>
</organism>
<dbReference type="InterPro" id="IPR003660">
    <property type="entry name" value="HAMP_dom"/>
</dbReference>
<feature type="domain" description="HAMP" evidence="11">
    <location>
        <begin position="300"/>
        <end position="352"/>
    </location>
</feature>
<dbReference type="SUPFAM" id="SSF158472">
    <property type="entry name" value="HAMP domain-like"/>
    <property type="match status" value="1"/>
</dbReference>
<keyword evidence="8" id="KW-0067">ATP-binding</keyword>
<dbReference type="InterPro" id="IPR011102">
    <property type="entry name" value="Sig_transdc_His_kinase_HWE"/>
</dbReference>
<evidence type="ECO:0000313" key="12">
    <source>
        <dbReference type="EMBL" id="MDN3573751.1"/>
    </source>
</evidence>
<dbReference type="Gene3D" id="6.10.340.10">
    <property type="match status" value="1"/>
</dbReference>
<evidence type="ECO:0000256" key="4">
    <source>
        <dbReference type="ARBA" id="ARBA00022553"/>
    </source>
</evidence>
<protein>
    <recommendedName>
        <fullName evidence="3">histidine kinase</fullName>
        <ecNumber evidence="3">2.7.13.3</ecNumber>
    </recommendedName>
</protein>
<keyword evidence="7 12" id="KW-0418">Kinase</keyword>
<evidence type="ECO:0000256" key="2">
    <source>
        <dbReference type="ARBA" id="ARBA00004370"/>
    </source>
</evidence>
<evidence type="ECO:0000256" key="3">
    <source>
        <dbReference type="ARBA" id="ARBA00012438"/>
    </source>
</evidence>
<dbReference type="CDD" id="cd12914">
    <property type="entry name" value="PDC1_DGC_like"/>
    <property type="match status" value="1"/>
</dbReference>
<dbReference type="Pfam" id="PF00672">
    <property type="entry name" value="HAMP"/>
    <property type="match status" value="1"/>
</dbReference>
<comment type="catalytic activity">
    <reaction evidence="1">
        <text>ATP + protein L-histidine = ADP + protein N-phospho-L-histidine.</text>
        <dbReference type="EC" id="2.7.13.3"/>
    </reaction>
</comment>
<dbReference type="PANTHER" id="PTHR41523:SF7">
    <property type="entry name" value="HISTIDINE KINASE"/>
    <property type="match status" value="1"/>
</dbReference>
<evidence type="ECO:0000256" key="8">
    <source>
        <dbReference type="ARBA" id="ARBA00022840"/>
    </source>
</evidence>
<dbReference type="CDD" id="cd12915">
    <property type="entry name" value="PDC2_DGC_like"/>
    <property type="match status" value="1"/>
</dbReference>
<keyword evidence="13" id="KW-1185">Reference proteome</keyword>
<dbReference type="Gene3D" id="3.30.565.10">
    <property type="entry name" value="Histidine kinase-like ATPase, C-terminal domain"/>
    <property type="match status" value="1"/>
</dbReference>
<evidence type="ECO:0000256" key="1">
    <source>
        <dbReference type="ARBA" id="ARBA00000085"/>
    </source>
</evidence>
<dbReference type="Proteomes" id="UP001244297">
    <property type="component" value="Unassembled WGS sequence"/>
</dbReference>
<dbReference type="Gene3D" id="3.30.450.20">
    <property type="entry name" value="PAS domain"/>
    <property type="match status" value="1"/>
</dbReference>
<comment type="subcellular location">
    <subcellularLocation>
        <location evidence="2">Membrane</location>
    </subcellularLocation>
</comment>
<dbReference type="GO" id="GO:0016301">
    <property type="term" value="F:kinase activity"/>
    <property type="evidence" value="ECO:0007669"/>
    <property type="project" value="UniProtKB-KW"/>
</dbReference>
<proteinExistence type="predicted"/>
<evidence type="ECO:0000256" key="7">
    <source>
        <dbReference type="ARBA" id="ARBA00022777"/>
    </source>
</evidence>
<dbReference type="RefSeq" id="WP_238287347.1">
    <property type="nucleotide sequence ID" value="NZ_BPQS01000009.1"/>
</dbReference>
<sequence length="583" mass="62238">MSLTKRIVGLVGLALVPALAIQGYNEYALRTARGAAVRSEAMRTARGVAADLGQYGRGAQQILGILSELPEVRNRDPQTCTAYLRRVVNKVPGSFFFGVADPDGKIRCNTLGSSPGAYTIADRSYFQDAMRTGAFAVGNVVSGRVTRRPTIQFAVAIPGVGGQPDGIVLTSIDLSYLAARQAAAGLPPDATLTVADRNGTVLVRLPGHDEWVGKALPPPFWDSLTRHRGDVADLPGLNGNPRITAVAESSPDDLDSITVSVAFSPATAFADIDAATRRGLVLIGLGAALAIAAALLAGRAFIRQPVRRLLQAAASWRAGALDARSGLTGPGEFGQLGQAFDAMAAALQTHEGELRAEIDRSRRLQDRQALMLHELDHRVRNTLATVQSLARQGRRDDDRGERLEGRILALSKSHDLLSRDDWSGASLRAALESALEPFETPEPSRFGLSGPDLELPPRYVLALGMTIHELTTNAAKYGALAAEGGRIDITWRILTADGPTGARPRKLALEWRESGGPPVAEPQRRGFGTRLISGGISRELGGTVDLTFRREGVRCTLEVPLDEPDRFTSFRDPSAGQARALPA</sequence>
<dbReference type="InterPro" id="IPR036890">
    <property type="entry name" value="HATPase_C_sf"/>
</dbReference>
<keyword evidence="6" id="KW-0547">Nucleotide-binding</keyword>
<comment type="caution">
    <text evidence="12">The sequence shown here is derived from an EMBL/GenBank/DDBJ whole genome shotgun (WGS) entry which is preliminary data.</text>
</comment>
<keyword evidence="10" id="KW-0472">Membrane</keyword>
<evidence type="ECO:0000256" key="6">
    <source>
        <dbReference type="ARBA" id="ARBA00022741"/>
    </source>
</evidence>
<evidence type="ECO:0000259" key="11">
    <source>
        <dbReference type="PROSITE" id="PS50885"/>
    </source>
</evidence>
<dbReference type="Pfam" id="PF07536">
    <property type="entry name" value="HWE_HK"/>
    <property type="match status" value="1"/>
</dbReference>
<keyword evidence="10" id="KW-1133">Transmembrane helix</keyword>
<keyword evidence="10" id="KW-0812">Transmembrane</keyword>
<keyword evidence="5" id="KW-0808">Transferase</keyword>
<reference evidence="13" key="1">
    <citation type="journal article" date="2019" name="Int. J. Syst. Evol. Microbiol.">
        <title>The Global Catalogue of Microorganisms (GCM) 10K type strain sequencing project: providing services to taxonomists for standard genome sequencing and annotation.</title>
        <authorList>
            <consortium name="The Broad Institute Genomics Platform"/>
            <consortium name="The Broad Institute Genome Sequencing Center for Infectious Disease"/>
            <person name="Wu L."/>
            <person name="Ma J."/>
        </authorList>
    </citation>
    <scope>NUCLEOTIDE SEQUENCE [LARGE SCALE GENOMIC DNA]</scope>
    <source>
        <strain evidence="13">CECT 7806</strain>
    </source>
</reference>
<evidence type="ECO:0000256" key="5">
    <source>
        <dbReference type="ARBA" id="ARBA00022679"/>
    </source>
</evidence>